<dbReference type="PATRIC" id="fig|571915.4.peg.484"/>
<name>A0A0G3GW98_9CORY</name>
<reference evidence="4" key="2">
    <citation type="submission" date="2015-05" db="EMBL/GenBank/DDBJ databases">
        <title>Complete genome sequence of Corynebacterium mustelae DSM 45274, isolated from various tissues of a male ferret with lethal sepsis.</title>
        <authorList>
            <person name="Ruckert C."/>
            <person name="Albersmeier A."/>
            <person name="Winkler A."/>
            <person name="Tauch A."/>
        </authorList>
    </citation>
    <scope>NUCLEOTIDE SEQUENCE [LARGE SCALE GENOMIC DNA]</scope>
    <source>
        <strain evidence="4">DSM 45274</strain>
    </source>
</reference>
<keyword evidence="2" id="KW-0732">Signal</keyword>
<dbReference type="AlphaFoldDB" id="A0A0G3GW98"/>
<organism evidence="3 4">
    <name type="scientific">Corynebacterium mustelae</name>
    <dbReference type="NCBI Taxonomy" id="571915"/>
    <lineage>
        <taxon>Bacteria</taxon>
        <taxon>Bacillati</taxon>
        <taxon>Actinomycetota</taxon>
        <taxon>Actinomycetes</taxon>
        <taxon>Mycobacteriales</taxon>
        <taxon>Corynebacteriaceae</taxon>
        <taxon>Corynebacterium</taxon>
    </lineage>
</organism>
<proteinExistence type="predicted"/>
<dbReference type="STRING" id="571915.CMUST_02280"/>
<protein>
    <recommendedName>
        <fullName evidence="5">Secreted protein</fullName>
    </recommendedName>
</protein>
<keyword evidence="4" id="KW-1185">Reference proteome</keyword>
<keyword evidence="1" id="KW-1133">Transmembrane helix</keyword>
<dbReference type="RefSeq" id="WP_047261151.1">
    <property type="nucleotide sequence ID" value="NZ_CP011542.1"/>
</dbReference>
<evidence type="ECO:0000313" key="4">
    <source>
        <dbReference type="Proteomes" id="UP000035199"/>
    </source>
</evidence>
<evidence type="ECO:0000256" key="1">
    <source>
        <dbReference type="SAM" id="Phobius"/>
    </source>
</evidence>
<feature type="chain" id="PRO_5038631279" description="Secreted protein" evidence="2">
    <location>
        <begin position="24"/>
        <end position="87"/>
    </location>
</feature>
<keyword evidence="1" id="KW-0472">Membrane</keyword>
<keyword evidence="1" id="KW-0812">Transmembrane</keyword>
<reference evidence="3 4" key="1">
    <citation type="journal article" date="2015" name="Genome Announc.">
        <title>Complete Genome Sequence of the Type Strain Corynebacterium mustelae DSM 45274, Isolated from Various Tissues of a Male Ferret with Lethal Sepsis.</title>
        <authorList>
            <person name="Ruckert C."/>
            <person name="Eimer J."/>
            <person name="Winkler A."/>
            <person name="Tauch A."/>
        </authorList>
    </citation>
    <scope>NUCLEOTIDE SEQUENCE [LARGE SCALE GENOMIC DNA]</scope>
    <source>
        <strain evidence="3 4">DSM 45274</strain>
    </source>
</reference>
<gene>
    <name evidence="3" type="ORF">CMUST_02280</name>
</gene>
<sequence>MYRRLLSCCAATILTLTTVVPVAQPQHNAVAATLAQTSPSEKQAQGNDFDLGTIISIVISVIGSVALSLIGLVPLLNYYAQKHNWLR</sequence>
<evidence type="ECO:0008006" key="5">
    <source>
        <dbReference type="Google" id="ProtNLM"/>
    </source>
</evidence>
<feature type="transmembrane region" description="Helical" evidence="1">
    <location>
        <begin position="51"/>
        <end position="79"/>
    </location>
</feature>
<evidence type="ECO:0000256" key="2">
    <source>
        <dbReference type="SAM" id="SignalP"/>
    </source>
</evidence>
<dbReference type="Proteomes" id="UP000035199">
    <property type="component" value="Chromosome"/>
</dbReference>
<dbReference type="EMBL" id="CP011542">
    <property type="protein sequence ID" value="AKK04800.1"/>
    <property type="molecule type" value="Genomic_DNA"/>
</dbReference>
<feature type="signal peptide" evidence="2">
    <location>
        <begin position="1"/>
        <end position="23"/>
    </location>
</feature>
<evidence type="ECO:0000313" key="3">
    <source>
        <dbReference type="EMBL" id="AKK04800.1"/>
    </source>
</evidence>
<accession>A0A0G3GW98</accession>
<dbReference type="KEGG" id="cmv:CMUST_02280"/>